<accession>R8B3C3</accession>
<dbReference type="Proteomes" id="UP000016540">
    <property type="component" value="Unassembled WGS sequence"/>
</dbReference>
<evidence type="ECO:0000256" key="1">
    <source>
        <dbReference type="SAM" id="SignalP"/>
    </source>
</evidence>
<organism evidence="2 3">
    <name type="scientific">Marinobacter lipolyticus SM19</name>
    <dbReference type="NCBI Taxonomy" id="1318628"/>
    <lineage>
        <taxon>Bacteria</taxon>
        <taxon>Pseudomonadati</taxon>
        <taxon>Pseudomonadota</taxon>
        <taxon>Gammaproteobacteria</taxon>
        <taxon>Pseudomonadales</taxon>
        <taxon>Marinobacteraceae</taxon>
        <taxon>Marinobacter</taxon>
    </lineage>
</organism>
<dbReference type="Gene3D" id="3.40.190.170">
    <property type="entry name" value="Bacterial extracellular solute-binding protein, family 7"/>
    <property type="match status" value="1"/>
</dbReference>
<keyword evidence="3" id="KW-1185">Reference proteome</keyword>
<protein>
    <submittedName>
        <fullName evidence="2">Uncharacterized protein</fullName>
    </submittedName>
</protein>
<dbReference type="InterPro" id="IPR038404">
    <property type="entry name" value="TRAP_DctP_sf"/>
</dbReference>
<dbReference type="RefSeq" id="WP_012136721.1">
    <property type="nucleotide sequence ID" value="NZ_KE007306.1"/>
</dbReference>
<sequence>MTLYPTQHSAIFLRAMAACMLFLLSTVAWSDDDQLRSTIYNQSLPLKERVAAFQELTGLEPDPDRVYRVCIWDIFGRSGPVFAAAQEQRKKILEFGVNVEMVPYTSESVMVEELKSATCDAALMSGLRARIFNRYTGTLDSIGGFPEREQMRLALKLMADSRSADRMVSNGYVVMGIAPAGAAHVFVDDRKINTLAKAAGKRVAVLDYDPVQAEMISGIGATPVVADIVNAPNMFNTGVVDVLAAPLAAYEVMELYKGLEPDGGIVDLPLTHISAQLIGRSEVVPNELAQFVREAFYQGFDEIISRVRMEEEKVPDKWWIEIPAEDRLEYDRMMQQARLELRDKGYYSADMLTLQRKIRCRANGAREECTDPVE</sequence>
<feature type="chain" id="PRO_5004462473" evidence="1">
    <location>
        <begin position="31"/>
        <end position="374"/>
    </location>
</feature>
<feature type="signal peptide" evidence="1">
    <location>
        <begin position="1"/>
        <end position="30"/>
    </location>
</feature>
<dbReference type="eggNOG" id="COG1638">
    <property type="taxonomic scope" value="Bacteria"/>
</dbReference>
<dbReference type="OrthoDB" id="9771186at2"/>
<dbReference type="Pfam" id="PF19582">
    <property type="entry name" value="AdeT1_2"/>
    <property type="match status" value="1"/>
</dbReference>
<reference evidence="2 3" key="1">
    <citation type="journal article" date="2013" name="Genome Announc.">
        <title>Draft Genome Sequence of the Moderately Halophilic Bacterium Marinobacter lipolyticus Strain SM19.</title>
        <authorList>
            <person name="Papke R.T."/>
            <person name="de la Haba R.R."/>
            <person name="Infante-Dominguez C."/>
            <person name="Perez D."/>
            <person name="Sanchez-Porro C."/>
            <person name="Lapierre P."/>
            <person name="Ventosa A."/>
        </authorList>
    </citation>
    <scope>NUCLEOTIDE SEQUENCE [LARGE SCALE GENOMIC DNA]</scope>
    <source>
        <strain evidence="2 3">SM19</strain>
    </source>
</reference>
<comment type="caution">
    <text evidence="2">The sequence shown here is derived from an EMBL/GenBank/DDBJ whole genome shotgun (WGS) entry which is preliminary data.</text>
</comment>
<proteinExistence type="predicted"/>
<dbReference type="EMBL" id="ASAD01000007">
    <property type="protein sequence ID" value="EON93088.1"/>
    <property type="molecule type" value="Genomic_DNA"/>
</dbReference>
<evidence type="ECO:0000313" key="3">
    <source>
        <dbReference type="Proteomes" id="UP000016540"/>
    </source>
</evidence>
<dbReference type="AlphaFoldDB" id="R8B3C3"/>
<keyword evidence="1" id="KW-0732">Signal</keyword>
<gene>
    <name evidence="2" type="ORF">MARLIPOL_03610</name>
</gene>
<dbReference type="InterPro" id="IPR045758">
    <property type="entry name" value="AdeT1/2"/>
</dbReference>
<dbReference type="STRING" id="1318628.MARLIPOL_03610"/>
<evidence type="ECO:0000313" key="2">
    <source>
        <dbReference type="EMBL" id="EON93088.1"/>
    </source>
</evidence>
<name>R8B3C3_9GAMM</name>
<dbReference type="SUPFAM" id="SSF53850">
    <property type="entry name" value="Periplasmic binding protein-like II"/>
    <property type="match status" value="1"/>
</dbReference>
<dbReference type="PATRIC" id="fig|1318628.3.peg.717"/>
<dbReference type="HOGENOM" id="CLU_058180_0_0_6"/>